<evidence type="ECO:0000256" key="1">
    <source>
        <dbReference type="SAM" id="Phobius"/>
    </source>
</evidence>
<feature type="transmembrane region" description="Helical" evidence="1">
    <location>
        <begin position="6"/>
        <end position="24"/>
    </location>
</feature>
<evidence type="ECO:0000313" key="3">
    <source>
        <dbReference type="Proteomes" id="UP000309561"/>
    </source>
</evidence>
<dbReference type="RefSeq" id="WP_137012153.1">
    <property type="nucleotide sequence ID" value="NZ_SZPX01000002.1"/>
</dbReference>
<keyword evidence="1" id="KW-0812">Transmembrane</keyword>
<comment type="caution">
    <text evidence="2">The sequence shown here is derived from an EMBL/GenBank/DDBJ whole genome shotgun (WGS) entry which is preliminary data.</text>
</comment>
<keyword evidence="1" id="KW-1133">Transmembrane helix</keyword>
<feature type="transmembrane region" description="Helical" evidence="1">
    <location>
        <begin position="119"/>
        <end position="138"/>
    </location>
</feature>
<reference evidence="2 3" key="1">
    <citation type="submission" date="2019-04" db="EMBL/GenBank/DDBJ databases">
        <title>Sulfurimonas crateris sp. nov. a facultative anaerobic sulfur-oxidizing chemolithautotrophic bacterium isolated from a terrestrial mud vulcano.</title>
        <authorList>
            <person name="Ratnikova N.M."/>
            <person name="Slobodkin A.I."/>
            <person name="Merkel A.Y."/>
            <person name="Novikov A."/>
            <person name="Bonch-Osmolovskaya E.A."/>
            <person name="Slobodkina G.B."/>
        </authorList>
    </citation>
    <scope>NUCLEOTIDE SEQUENCE [LARGE SCALE GENOMIC DNA]</scope>
    <source>
        <strain evidence="2 3">SN118</strain>
    </source>
</reference>
<protein>
    <submittedName>
        <fullName evidence="2">DUF3995 domain-containing protein</fullName>
    </submittedName>
</protein>
<organism evidence="2 3">
    <name type="scientific">Sulfurimonas crateris</name>
    <dbReference type="NCBI Taxonomy" id="2574727"/>
    <lineage>
        <taxon>Bacteria</taxon>
        <taxon>Pseudomonadati</taxon>
        <taxon>Campylobacterota</taxon>
        <taxon>Epsilonproteobacteria</taxon>
        <taxon>Campylobacterales</taxon>
        <taxon>Sulfurimonadaceae</taxon>
        <taxon>Sulfurimonas</taxon>
    </lineage>
</organism>
<keyword evidence="3" id="KW-1185">Reference proteome</keyword>
<dbReference type="OrthoDB" id="344976at2"/>
<dbReference type="InterPro" id="IPR025058">
    <property type="entry name" value="DUF3995"/>
</dbReference>
<dbReference type="Proteomes" id="UP000309561">
    <property type="component" value="Unassembled WGS sequence"/>
</dbReference>
<feature type="transmembrane region" description="Helical" evidence="1">
    <location>
        <begin position="49"/>
        <end position="68"/>
    </location>
</feature>
<dbReference type="Pfam" id="PF13160">
    <property type="entry name" value="DUF3995"/>
    <property type="match status" value="1"/>
</dbReference>
<dbReference type="AlphaFoldDB" id="A0A4U2Z9I6"/>
<sequence>MDFIAIITIFTLIIMGLFHFYWAFGGKIGLDKALPTKDGKLLLNPSKTLTFFVGIILVLFAYIAYALQFYDFTINENRNFYLYSGIFLSTIFTLRAIGEFNAVGFFKKIKDTEFAIYDTKYFSPLCLILGIMFAVLIYKA</sequence>
<name>A0A4U2Z9I6_9BACT</name>
<dbReference type="EMBL" id="SZPX01000002">
    <property type="protein sequence ID" value="TKI70272.1"/>
    <property type="molecule type" value="Genomic_DNA"/>
</dbReference>
<accession>A0A4U2Z9I6</accession>
<feature type="transmembrane region" description="Helical" evidence="1">
    <location>
        <begin position="80"/>
        <end position="98"/>
    </location>
</feature>
<gene>
    <name evidence="2" type="ORF">FCU45_02995</name>
</gene>
<proteinExistence type="predicted"/>
<keyword evidence="1" id="KW-0472">Membrane</keyword>
<evidence type="ECO:0000313" key="2">
    <source>
        <dbReference type="EMBL" id="TKI70272.1"/>
    </source>
</evidence>